<dbReference type="CDD" id="cd17489">
    <property type="entry name" value="MFS_YfcJ_like"/>
    <property type="match status" value="1"/>
</dbReference>
<evidence type="ECO:0000256" key="3">
    <source>
        <dbReference type="ARBA" id="ARBA00022692"/>
    </source>
</evidence>
<proteinExistence type="predicted"/>
<feature type="transmembrane region" description="Helical" evidence="6">
    <location>
        <begin position="47"/>
        <end position="65"/>
    </location>
</feature>
<reference evidence="9" key="1">
    <citation type="submission" date="2018-02" db="EMBL/GenBank/DDBJ databases">
        <authorList>
            <person name="Hausmann B."/>
        </authorList>
    </citation>
    <scope>NUCLEOTIDE SEQUENCE [LARGE SCALE GENOMIC DNA]</scope>
    <source>
        <strain evidence="9">Peat soil MAG SbF1</strain>
    </source>
</reference>
<dbReference type="PANTHER" id="PTHR23531">
    <property type="entry name" value="QUINOLENE RESISTANCE PROTEIN NORA"/>
    <property type="match status" value="1"/>
</dbReference>
<dbReference type="InterPro" id="IPR020846">
    <property type="entry name" value="MFS_dom"/>
</dbReference>
<keyword evidence="3 6" id="KW-0812">Transmembrane</keyword>
<evidence type="ECO:0000256" key="5">
    <source>
        <dbReference type="ARBA" id="ARBA00023136"/>
    </source>
</evidence>
<dbReference type="Pfam" id="PF07690">
    <property type="entry name" value="MFS_1"/>
    <property type="match status" value="1"/>
</dbReference>
<feature type="transmembrane region" description="Helical" evidence="6">
    <location>
        <begin position="362"/>
        <end position="382"/>
    </location>
</feature>
<feature type="transmembrane region" description="Helical" evidence="6">
    <location>
        <begin position="211"/>
        <end position="233"/>
    </location>
</feature>
<accession>A0A2U3KBM5</accession>
<dbReference type="AlphaFoldDB" id="A0A2U3KBM5"/>
<dbReference type="Proteomes" id="UP000238916">
    <property type="component" value="Unassembled WGS sequence"/>
</dbReference>
<sequence length="394" mass="42623">MYKKKLWTKNFIGITVISFLMFLVFYVLLTALPLYLVGTLHTGTDKVGLAVTLFFLAGIMVRPFVGQWVIIYSLKGILIYSAIGFFGATLLYPFITNIWALLILRIFHGITFGIISTIQSTICAEVIPSSRLGEGVSYFSMAMSLAMVFGPFIALNLANMNAYHAAFVICIIISAANIVLAMQIKIPTKEISIPPSGKAKFSFNDLFEKKAAPFALATFILACAYSGVSTYLALYAKELGLAKSASYFFIVYAVAILISRPFTGRWSDKFGTKVIVYPSLILFAVGMFLLSQAHTSAILLIAGAVIGLGYGSLTPLFQAQTINSVERHRVVTANSLFFNSMDGGMAMGSYAFGIVASGAGYSSIYGAGVMLIVVAGLQYFALTQKKIVEQASSI</sequence>
<feature type="transmembrane region" description="Helical" evidence="6">
    <location>
        <begin position="274"/>
        <end position="291"/>
    </location>
</feature>
<feature type="transmembrane region" description="Helical" evidence="6">
    <location>
        <begin position="163"/>
        <end position="182"/>
    </location>
</feature>
<dbReference type="InterPro" id="IPR011701">
    <property type="entry name" value="MFS"/>
</dbReference>
<organism evidence="8 9">
    <name type="scientific">Candidatus Desulfosporosinus infrequens</name>
    <dbReference type="NCBI Taxonomy" id="2043169"/>
    <lineage>
        <taxon>Bacteria</taxon>
        <taxon>Bacillati</taxon>
        <taxon>Bacillota</taxon>
        <taxon>Clostridia</taxon>
        <taxon>Eubacteriales</taxon>
        <taxon>Desulfitobacteriaceae</taxon>
        <taxon>Desulfosporosinus</taxon>
    </lineage>
</organism>
<feature type="transmembrane region" description="Helical" evidence="6">
    <location>
        <begin position="77"/>
        <end position="95"/>
    </location>
</feature>
<gene>
    <name evidence="8" type="ORF">SBF1_1720016</name>
</gene>
<dbReference type="EMBL" id="OMOF01000082">
    <property type="protein sequence ID" value="SPF37066.1"/>
    <property type="molecule type" value="Genomic_DNA"/>
</dbReference>
<keyword evidence="5 6" id="KW-0472">Membrane</keyword>
<feature type="transmembrane region" description="Helical" evidence="6">
    <location>
        <begin position="12"/>
        <end position="35"/>
    </location>
</feature>
<dbReference type="SUPFAM" id="SSF103473">
    <property type="entry name" value="MFS general substrate transporter"/>
    <property type="match status" value="1"/>
</dbReference>
<keyword evidence="2" id="KW-0813">Transport</keyword>
<keyword evidence="4 6" id="KW-1133">Transmembrane helix</keyword>
<dbReference type="PROSITE" id="PS50850">
    <property type="entry name" value="MFS"/>
    <property type="match status" value="1"/>
</dbReference>
<evidence type="ECO:0000256" key="1">
    <source>
        <dbReference type="ARBA" id="ARBA00004651"/>
    </source>
</evidence>
<dbReference type="PANTHER" id="PTHR23531:SF2">
    <property type="entry name" value="PERMEASE"/>
    <property type="match status" value="1"/>
</dbReference>
<dbReference type="Gene3D" id="1.20.1250.20">
    <property type="entry name" value="MFS general substrate transporter like domains"/>
    <property type="match status" value="1"/>
</dbReference>
<evidence type="ECO:0000313" key="8">
    <source>
        <dbReference type="EMBL" id="SPF37066.1"/>
    </source>
</evidence>
<feature type="transmembrane region" description="Helical" evidence="6">
    <location>
        <begin position="245"/>
        <end position="262"/>
    </location>
</feature>
<dbReference type="GO" id="GO:0005886">
    <property type="term" value="C:plasma membrane"/>
    <property type="evidence" value="ECO:0007669"/>
    <property type="project" value="UniProtKB-SubCell"/>
</dbReference>
<feature type="domain" description="Major facilitator superfamily (MFS) profile" evidence="7">
    <location>
        <begin position="10"/>
        <end position="386"/>
    </location>
</feature>
<dbReference type="InterPro" id="IPR052714">
    <property type="entry name" value="MFS_Exporter"/>
</dbReference>
<evidence type="ECO:0000256" key="4">
    <source>
        <dbReference type="ARBA" id="ARBA00022989"/>
    </source>
</evidence>
<comment type="subcellular location">
    <subcellularLocation>
        <location evidence="1">Cell membrane</location>
        <topology evidence="1">Multi-pass membrane protein</topology>
    </subcellularLocation>
</comment>
<dbReference type="GO" id="GO:0022857">
    <property type="term" value="F:transmembrane transporter activity"/>
    <property type="evidence" value="ECO:0007669"/>
    <property type="project" value="InterPro"/>
</dbReference>
<evidence type="ECO:0000313" key="9">
    <source>
        <dbReference type="Proteomes" id="UP000238916"/>
    </source>
</evidence>
<dbReference type="InterPro" id="IPR036259">
    <property type="entry name" value="MFS_trans_sf"/>
</dbReference>
<feature type="transmembrane region" description="Helical" evidence="6">
    <location>
        <begin position="136"/>
        <end position="157"/>
    </location>
</feature>
<feature type="transmembrane region" description="Helical" evidence="6">
    <location>
        <begin position="297"/>
        <end position="316"/>
    </location>
</feature>
<name>A0A2U3KBM5_9FIRM</name>
<evidence type="ECO:0000256" key="2">
    <source>
        <dbReference type="ARBA" id="ARBA00022448"/>
    </source>
</evidence>
<evidence type="ECO:0000259" key="7">
    <source>
        <dbReference type="PROSITE" id="PS50850"/>
    </source>
</evidence>
<evidence type="ECO:0000256" key="6">
    <source>
        <dbReference type="SAM" id="Phobius"/>
    </source>
</evidence>
<protein>
    <submittedName>
        <fullName evidence="8">Arabinose efflux permease family protein</fullName>
    </submittedName>
</protein>